<sequence length="506" mass="56007">MRKYKQKGSLETAGLKLSRRLFKMLLIQILIAAILLKDCATEDAVLIRLPDVAKTALGDTATLPAKYSTSYRVISIIWHKVDIDSTSQQRRSVFSYVPDLNIRRAYGVYKGRAQLVGQASLRIDRTTADDEGMYALSIMTDERGTDEKFIRLELHVPPRLEVGPSNPYITTWGKTVSLMCTVRDAKPNITSLYWGKDGGRIEANGYEGKYSGGNAKSSSLVIRHVTRNDAGLYTCFVEHPVRSAAASMMVRVQYPASIISISDPVEVSVSDHVTFQCVADGNPTPNITWSKNGRLLSANSYVLSGDVRTSSLVLNSVDANDSGTYSCAATNGVGQRQIRTTRLDVTGLQKEITTTVVAIVIGATASGLWFLICLCLLIYFLRRRRKQEERKKFAFYYDIGSRRDHATPSTNEGQDPGRHSAAPERRYARAMYDYKPRDDNELRLEAADVIEVLEGEAGDWCLGFTAGRVGLFPSNYVVFISASEAAEDGHTYSVLTECQKQSKPTA</sequence>
<dbReference type="Proteomes" id="UP000515135">
    <property type="component" value="Unplaced"/>
</dbReference>
<evidence type="ECO:0000313" key="17">
    <source>
        <dbReference type="Proteomes" id="UP000515135"/>
    </source>
</evidence>
<dbReference type="PROSITE" id="PS50835">
    <property type="entry name" value="IG_LIKE"/>
    <property type="match status" value="2"/>
</dbReference>
<evidence type="ECO:0000256" key="6">
    <source>
        <dbReference type="ARBA" id="ARBA00022737"/>
    </source>
</evidence>
<evidence type="ECO:0000256" key="5">
    <source>
        <dbReference type="ARBA" id="ARBA00022729"/>
    </source>
</evidence>
<dbReference type="Pfam" id="PF07686">
    <property type="entry name" value="V-set"/>
    <property type="match status" value="1"/>
</dbReference>
<dbReference type="PROSITE" id="PS00290">
    <property type="entry name" value="IG_MHC"/>
    <property type="match status" value="1"/>
</dbReference>
<evidence type="ECO:0000259" key="16">
    <source>
        <dbReference type="PROSITE" id="PS50835"/>
    </source>
</evidence>
<dbReference type="InterPro" id="IPR003599">
    <property type="entry name" value="Ig_sub"/>
</dbReference>
<keyword evidence="4 14" id="KW-0812">Transmembrane</keyword>
<dbReference type="PROSITE" id="PS50002">
    <property type="entry name" value="SH3"/>
    <property type="match status" value="1"/>
</dbReference>
<dbReference type="CDD" id="cd00174">
    <property type="entry name" value="SH3"/>
    <property type="match status" value="1"/>
</dbReference>
<evidence type="ECO:0000256" key="7">
    <source>
        <dbReference type="ARBA" id="ARBA00022889"/>
    </source>
</evidence>
<dbReference type="Pfam" id="PF14604">
    <property type="entry name" value="SH3_9"/>
    <property type="match status" value="1"/>
</dbReference>
<dbReference type="SMART" id="SM00408">
    <property type="entry name" value="IGc2"/>
    <property type="match status" value="2"/>
</dbReference>
<feature type="domain" description="Ig-like" evidence="16">
    <location>
        <begin position="255"/>
        <end position="346"/>
    </location>
</feature>
<feature type="transmembrane region" description="Helical" evidence="14">
    <location>
        <begin position="356"/>
        <end position="381"/>
    </location>
</feature>
<dbReference type="CDD" id="cd00096">
    <property type="entry name" value="Ig"/>
    <property type="match status" value="2"/>
</dbReference>
<keyword evidence="6" id="KW-0677">Repeat</keyword>
<dbReference type="PANTHER" id="PTHR11640">
    <property type="entry name" value="NEPHRIN"/>
    <property type="match status" value="1"/>
</dbReference>
<dbReference type="GO" id="GO:0005886">
    <property type="term" value="C:plasma membrane"/>
    <property type="evidence" value="ECO:0007669"/>
    <property type="project" value="TreeGrafter"/>
</dbReference>
<evidence type="ECO:0000259" key="15">
    <source>
        <dbReference type="PROSITE" id="PS50002"/>
    </source>
</evidence>
<evidence type="ECO:0000256" key="1">
    <source>
        <dbReference type="ARBA" id="ARBA00004479"/>
    </source>
</evidence>
<reference evidence="18" key="1">
    <citation type="submission" date="2025-08" db="UniProtKB">
        <authorList>
            <consortium name="RefSeq"/>
        </authorList>
    </citation>
    <scope>IDENTIFICATION</scope>
    <source>
        <tissue evidence="18">Gonad</tissue>
    </source>
</reference>
<dbReference type="Gene3D" id="2.30.30.40">
    <property type="entry name" value="SH3 Domains"/>
    <property type="match status" value="1"/>
</dbReference>
<keyword evidence="3 13" id="KW-0728">SH3 domain</keyword>
<evidence type="ECO:0000256" key="8">
    <source>
        <dbReference type="ARBA" id="ARBA00022989"/>
    </source>
</evidence>
<evidence type="ECO:0000256" key="4">
    <source>
        <dbReference type="ARBA" id="ARBA00022692"/>
    </source>
</evidence>
<feature type="domain" description="SH3" evidence="15">
    <location>
        <begin position="423"/>
        <end position="482"/>
    </location>
</feature>
<dbReference type="PANTHER" id="PTHR11640:SF164">
    <property type="entry name" value="MAM DOMAIN-CONTAINING GLYCOSYLPHOSPHATIDYLINOSITOL ANCHOR PROTEIN 1"/>
    <property type="match status" value="1"/>
</dbReference>
<dbReference type="InterPro" id="IPR013098">
    <property type="entry name" value="Ig_I-set"/>
</dbReference>
<dbReference type="InterPro" id="IPR036028">
    <property type="entry name" value="SH3-like_dom_sf"/>
</dbReference>
<protein>
    <submittedName>
        <fullName evidence="18">Hemicentin-2-like</fullName>
    </submittedName>
</protein>
<name>A0A6P5A1W2_BRABE</name>
<evidence type="ECO:0000256" key="9">
    <source>
        <dbReference type="ARBA" id="ARBA00023136"/>
    </source>
</evidence>
<evidence type="ECO:0000256" key="14">
    <source>
        <dbReference type="SAM" id="Phobius"/>
    </source>
</evidence>
<evidence type="ECO:0000313" key="18">
    <source>
        <dbReference type="RefSeq" id="XP_019637182.1"/>
    </source>
</evidence>
<evidence type="ECO:0000256" key="2">
    <source>
        <dbReference type="ARBA" id="ARBA00006692"/>
    </source>
</evidence>
<dbReference type="OrthoDB" id="10015491at2759"/>
<dbReference type="InterPro" id="IPR003598">
    <property type="entry name" value="Ig_sub2"/>
</dbReference>
<dbReference type="InterPro" id="IPR013106">
    <property type="entry name" value="Ig_V-set"/>
</dbReference>
<evidence type="ECO:0000256" key="10">
    <source>
        <dbReference type="ARBA" id="ARBA00023157"/>
    </source>
</evidence>
<keyword evidence="17" id="KW-1185">Reference proteome</keyword>
<dbReference type="GO" id="GO:0098609">
    <property type="term" value="P:cell-cell adhesion"/>
    <property type="evidence" value="ECO:0007669"/>
    <property type="project" value="TreeGrafter"/>
</dbReference>
<keyword evidence="9 14" id="KW-0472">Membrane</keyword>
<accession>A0A6P5A1W2</accession>
<evidence type="ECO:0000256" key="13">
    <source>
        <dbReference type="PROSITE-ProRule" id="PRU00192"/>
    </source>
</evidence>
<organism evidence="17 18">
    <name type="scientific">Branchiostoma belcheri</name>
    <name type="common">Amphioxus</name>
    <dbReference type="NCBI Taxonomy" id="7741"/>
    <lineage>
        <taxon>Eukaryota</taxon>
        <taxon>Metazoa</taxon>
        <taxon>Chordata</taxon>
        <taxon>Cephalochordata</taxon>
        <taxon>Leptocardii</taxon>
        <taxon>Amphioxiformes</taxon>
        <taxon>Branchiostomatidae</taxon>
        <taxon>Branchiostoma</taxon>
    </lineage>
</organism>
<proteinExistence type="inferred from homology"/>
<dbReference type="Pfam" id="PF07679">
    <property type="entry name" value="I-set"/>
    <property type="match status" value="1"/>
</dbReference>
<keyword evidence="12" id="KW-0393">Immunoglobulin domain</keyword>
<feature type="domain" description="Ig-like" evidence="16">
    <location>
        <begin position="158"/>
        <end position="253"/>
    </location>
</feature>
<dbReference type="SUPFAM" id="SSF48726">
    <property type="entry name" value="Immunoglobulin"/>
    <property type="match status" value="3"/>
</dbReference>
<dbReference type="GO" id="GO:0050839">
    <property type="term" value="F:cell adhesion molecule binding"/>
    <property type="evidence" value="ECO:0007669"/>
    <property type="project" value="TreeGrafter"/>
</dbReference>
<dbReference type="RefSeq" id="XP_019637182.1">
    <property type="nucleotide sequence ID" value="XM_019781623.1"/>
</dbReference>
<dbReference type="KEGG" id="bbel:109479637"/>
<keyword evidence="7" id="KW-0130">Cell adhesion</keyword>
<comment type="subcellular location">
    <subcellularLocation>
        <location evidence="1">Membrane</location>
        <topology evidence="1">Single-pass type I membrane protein</topology>
    </subcellularLocation>
</comment>
<dbReference type="AlphaFoldDB" id="A0A6P5A1W2"/>
<dbReference type="Pfam" id="PF13927">
    <property type="entry name" value="Ig_3"/>
    <property type="match status" value="1"/>
</dbReference>
<gene>
    <name evidence="18" type="primary">LOC109479637</name>
</gene>
<dbReference type="FunFam" id="2.60.40.10:FF:000017">
    <property type="entry name" value="Down syndrome cell adhesion molecule b"/>
    <property type="match status" value="1"/>
</dbReference>
<dbReference type="SMART" id="SM00326">
    <property type="entry name" value="SH3"/>
    <property type="match status" value="1"/>
</dbReference>
<dbReference type="InterPro" id="IPR007110">
    <property type="entry name" value="Ig-like_dom"/>
</dbReference>
<dbReference type="InterPro" id="IPR051275">
    <property type="entry name" value="Cell_adhesion_signaling"/>
</dbReference>
<dbReference type="GeneID" id="109479637"/>
<dbReference type="SUPFAM" id="SSF50044">
    <property type="entry name" value="SH3-domain"/>
    <property type="match status" value="1"/>
</dbReference>
<keyword evidence="11" id="KW-0325">Glycoprotein</keyword>
<dbReference type="GO" id="GO:0005911">
    <property type="term" value="C:cell-cell junction"/>
    <property type="evidence" value="ECO:0007669"/>
    <property type="project" value="TreeGrafter"/>
</dbReference>
<dbReference type="InterPro" id="IPR001452">
    <property type="entry name" value="SH3_domain"/>
</dbReference>
<evidence type="ECO:0000256" key="3">
    <source>
        <dbReference type="ARBA" id="ARBA00022443"/>
    </source>
</evidence>
<keyword evidence="8 14" id="KW-1133">Transmembrane helix</keyword>
<evidence type="ECO:0000256" key="11">
    <source>
        <dbReference type="ARBA" id="ARBA00023180"/>
    </source>
</evidence>
<dbReference type="SMART" id="SM00409">
    <property type="entry name" value="IG"/>
    <property type="match status" value="3"/>
</dbReference>
<dbReference type="InterPro" id="IPR003006">
    <property type="entry name" value="Ig/MHC_CS"/>
</dbReference>
<evidence type="ECO:0000256" key="12">
    <source>
        <dbReference type="ARBA" id="ARBA00023319"/>
    </source>
</evidence>
<comment type="similarity">
    <text evidence="2">Belongs to the protein kinase superfamily. CAMK Ser/Thr protein kinase family.</text>
</comment>
<dbReference type="InterPro" id="IPR036179">
    <property type="entry name" value="Ig-like_dom_sf"/>
</dbReference>
<dbReference type="Gene3D" id="2.60.40.10">
    <property type="entry name" value="Immunoglobulins"/>
    <property type="match status" value="3"/>
</dbReference>
<dbReference type="PRINTS" id="PR00452">
    <property type="entry name" value="SH3DOMAIN"/>
</dbReference>
<keyword evidence="5" id="KW-0732">Signal</keyword>
<dbReference type="InterPro" id="IPR013783">
    <property type="entry name" value="Ig-like_fold"/>
</dbReference>
<keyword evidence="10" id="KW-1015">Disulfide bond</keyword>